<evidence type="ECO:0000256" key="8">
    <source>
        <dbReference type="ARBA" id="ARBA00022475"/>
    </source>
</evidence>
<evidence type="ECO:0000256" key="5">
    <source>
        <dbReference type="ARBA" id="ARBA00010185"/>
    </source>
</evidence>
<keyword evidence="15 24" id="KW-0472">Membrane</keyword>
<keyword evidence="10 25" id="KW-0808">Transferase</keyword>
<evidence type="ECO:0000256" key="19">
    <source>
        <dbReference type="ARBA" id="ARBA00031825"/>
    </source>
</evidence>
<dbReference type="PANTHER" id="PTHR46382:SF1">
    <property type="entry name" value="PHOSPHATIDATE CYTIDYLYLTRANSFERASE"/>
    <property type="match status" value="1"/>
</dbReference>
<keyword evidence="12 25" id="KW-0548">Nucleotidyltransferase</keyword>
<comment type="subcellular location">
    <subcellularLocation>
        <location evidence="2">Cell membrane</location>
        <topology evidence="2">Multi-pass membrane protein</topology>
    </subcellularLocation>
</comment>
<dbReference type="RefSeq" id="WP_145421083.1">
    <property type="nucleotide sequence ID" value="NZ_CP036526.1"/>
</dbReference>
<name>A0A517P1T3_9BACT</name>
<dbReference type="EC" id="2.7.7.41" evidence="6"/>
<organism evidence="25 26">
    <name type="scientific">Stieleria marina</name>
    <dbReference type="NCBI Taxonomy" id="1930275"/>
    <lineage>
        <taxon>Bacteria</taxon>
        <taxon>Pseudomonadati</taxon>
        <taxon>Planctomycetota</taxon>
        <taxon>Planctomycetia</taxon>
        <taxon>Pirellulales</taxon>
        <taxon>Pirellulaceae</taxon>
        <taxon>Stieleria</taxon>
    </lineage>
</organism>
<keyword evidence="8" id="KW-1003">Cell membrane</keyword>
<evidence type="ECO:0000256" key="16">
    <source>
        <dbReference type="ARBA" id="ARBA00023209"/>
    </source>
</evidence>
<keyword evidence="26" id="KW-1185">Reference proteome</keyword>
<keyword evidence="16" id="KW-0594">Phospholipid biosynthesis</keyword>
<evidence type="ECO:0000256" key="18">
    <source>
        <dbReference type="ARBA" id="ARBA00029893"/>
    </source>
</evidence>
<evidence type="ECO:0000256" key="22">
    <source>
        <dbReference type="ARBA" id="ARBA00032743"/>
    </source>
</evidence>
<evidence type="ECO:0000256" key="17">
    <source>
        <dbReference type="ARBA" id="ARBA00023264"/>
    </source>
</evidence>
<dbReference type="PANTHER" id="PTHR46382">
    <property type="entry name" value="PHOSPHATIDATE CYTIDYLYLTRANSFERASE"/>
    <property type="match status" value="1"/>
</dbReference>
<evidence type="ECO:0000256" key="3">
    <source>
        <dbReference type="ARBA" id="ARBA00005119"/>
    </source>
</evidence>
<feature type="transmembrane region" description="Helical" evidence="24">
    <location>
        <begin position="99"/>
        <end position="116"/>
    </location>
</feature>
<keyword evidence="11 24" id="KW-0812">Transmembrane</keyword>
<feature type="transmembrane region" description="Helical" evidence="24">
    <location>
        <begin position="37"/>
        <end position="56"/>
    </location>
</feature>
<dbReference type="GO" id="GO:0004605">
    <property type="term" value="F:phosphatidate cytidylyltransferase activity"/>
    <property type="evidence" value="ECO:0007669"/>
    <property type="project" value="UniProtKB-EC"/>
</dbReference>
<evidence type="ECO:0000256" key="6">
    <source>
        <dbReference type="ARBA" id="ARBA00012487"/>
    </source>
</evidence>
<comment type="pathway">
    <text evidence="4">Lipid metabolism.</text>
</comment>
<keyword evidence="13 24" id="KW-1133">Transmembrane helix</keyword>
<evidence type="ECO:0000256" key="15">
    <source>
        <dbReference type="ARBA" id="ARBA00023136"/>
    </source>
</evidence>
<feature type="transmembrane region" description="Helical" evidence="24">
    <location>
        <begin position="221"/>
        <end position="241"/>
    </location>
</feature>
<dbReference type="AlphaFoldDB" id="A0A517P1T3"/>
<dbReference type="GO" id="GO:0005886">
    <property type="term" value="C:plasma membrane"/>
    <property type="evidence" value="ECO:0007669"/>
    <property type="project" value="UniProtKB-SubCell"/>
</dbReference>
<keyword evidence="14" id="KW-0443">Lipid metabolism</keyword>
<dbReference type="Pfam" id="PF01148">
    <property type="entry name" value="CTP_transf_1"/>
    <property type="match status" value="1"/>
</dbReference>
<comment type="similarity">
    <text evidence="5">Belongs to the CDS family.</text>
</comment>
<proteinExistence type="inferred from homology"/>
<comment type="catalytic activity">
    <reaction evidence="1">
        <text>a 1,2-diacyl-sn-glycero-3-phosphate + CTP + H(+) = a CDP-1,2-diacyl-sn-glycerol + diphosphate</text>
        <dbReference type="Rhea" id="RHEA:16229"/>
        <dbReference type="ChEBI" id="CHEBI:15378"/>
        <dbReference type="ChEBI" id="CHEBI:33019"/>
        <dbReference type="ChEBI" id="CHEBI:37563"/>
        <dbReference type="ChEBI" id="CHEBI:58332"/>
        <dbReference type="ChEBI" id="CHEBI:58608"/>
        <dbReference type="EC" id="2.7.7.41"/>
    </reaction>
</comment>
<evidence type="ECO:0000313" key="25">
    <source>
        <dbReference type="EMBL" id="QDT13336.1"/>
    </source>
</evidence>
<protein>
    <recommendedName>
        <fullName evidence="7">Phosphatidate cytidylyltransferase</fullName>
        <ecNumber evidence="6">2.7.7.41</ecNumber>
    </recommendedName>
    <alternativeName>
        <fullName evidence="20">CDP-DAG synthase</fullName>
    </alternativeName>
    <alternativeName>
        <fullName evidence="22">CDP-DG synthase</fullName>
    </alternativeName>
    <alternativeName>
        <fullName evidence="18">CDP-diacylglycerol synthase</fullName>
    </alternativeName>
    <alternativeName>
        <fullName evidence="21">CDP-diglyceride pyrophosphorylase</fullName>
    </alternativeName>
    <alternativeName>
        <fullName evidence="23">CDP-diglyceride synthase</fullName>
    </alternativeName>
    <alternativeName>
        <fullName evidence="19">CTP:phosphatidate cytidylyltransferase</fullName>
    </alternativeName>
</protein>
<evidence type="ECO:0000256" key="10">
    <source>
        <dbReference type="ARBA" id="ARBA00022679"/>
    </source>
</evidence>
<keyword evidence="9" id="KW-0444">Lipid biosynthesis</keyword>
<dbReference type="Proteomes" id="UP000319817">
    <property type="component" value="Chromosome"/>
</dbReference>
<evidence type="ECO:0000313" key="26">
    <source>
        <dbReference type="Proteomes" id="UP000319817"/>
    </source>
</evidence>
<dbReference type="EMBL" id="CP036526">
    <property type="protein sequence ID" value="QDT13336.1"/>
    <property type="molecule type" value="Genomic_DNA"/>
</dbReference>
<evidence type="ECO:0000256" key="1">
    <source>
        <dbReference type="ARBA" id="ARBA00001698"/>
    </source>
</evidence>
<feature type="transmembrane region" description="Helical" evidence="24">
    <location>
        <begin position="276"/>
        <end position="300"/>
    </location>
</feature>
<evidence type="ECO:0000256" key="4">
    <source>
        <dbReference type="ARBA" id="ARBA00005189"/>
    </source>
</evidence>
<reference evidence="25 26" key="1">
    <citation type="submission" date="2019-02" db="EMBL/GenBank/DDBJ databases">
        <title>Deep-cultivation of Planctomycetes and their phenomic and genomic characterization uncovers novel biology.</title>
        <authorList>
            <person name="Wiegand S."/>
            <person name="Jogler M."/>
            <person name="Boedeker C."/>
            <person name="Pinto D."/>
            <person name="Vollmers J."/>
            <person name="Rivas-Marin E."/>
            <person name="Kohn T."/>
            <person name="Peeters S.H."/>
            <person name="Heuer A."/>
            <person name="Rast P."/>
            <person name="Oberbeckmann S."/>
            <person name="Bunk B."/>
            <person name="Jeske O."/>
            <person name="Meyerdierks A."/>
            <person name="Storesund J.E."/>
            <person name="Kallscheuer N."/>
            <person name="Luecker S."/>
            <person name="Lage O.M."/>
            <person name="Pohl T."/>
            <person name="Merkel B.J."/>
            <person name="Hornburger P."/>
            <person name="Mueller R.-W."/>
            <person name="Bruemmer F."/>
            <person name="Labrenz M."/>
            <person name="Spormann A.M."/>
            <person name="Op den Camp H."/>
            <person name="Overmann J."/>
            <person name="Amann R."/>
            <person name="Jetten M.S.M."/>
            <person name="Mascher T."/>
            <person name="Medema M.H."/>
            <person name="Devos D.P."/>
            <person name="Kaster A.-K."/>
            <person name="Ovreas L."/>
            <person name="Rohde M."/>
            <person name="Galperin M.Y."/>
            <person name="Jogler C."/>
        </authorList>
    </citation>
    <scope>NUCLEOTIDE SEQUENCE [LARGE SCALE GENOMIC DNA]</scope>
    <source>
        <strain evidence="25 26">K23_9</strain>
    </source>
</reference>
<dbReference type="OrthoDB" id="9799199at2"/>
<keyword evidence="17" id="KW-1208">Phospholipid metabolism</keyword>
<evidence type="ECO:0000256" key="24">
    <source>
        <dbReference type="SAM" id="Phobius"/>
    </source>
</evidence>
<evidence type="ECO:0000256" key="2">
    <source>
        <dbReference type="ARBA" id="ARBA00004651"/>
    </source>
</evidence>
<accession>A0A517P1T3</accession>
<evidence type="ECO:0000256" key="23">
    <source>
        <dbReference type="ARBA" id="ARBA00033406"/>
    </source>
</evidence>
<evidence type="ECO:0000256" key="13">
    <source>
        <dbReference type="ARBA" id="ARBA00022989"/>
    </source>
</evidence>
<evidence type="ECO:0000256" key="11">
    <source>
        <dbReference type="ARBA" id="ARBA00022692"/>
    </source>
</evidence>
<evidence type="ECO:0000256" key="12">
    <source>
        <dbReference type="ARBA" id="ARBA00022695"/>
    </source>
</evidence>
<evidence type="ECO:0000256" key="21">
    <source>
        <dbReference type="ARBA" id="ARBA00032396"/>
    </source>
</evidence>
<sequence>MLKDRLKTSAVLISIVALLICLDVRFSREGAEGLFLVPLLLFFALGTASDICNLLIKSDRPIRYGSTLVATGMITLSACLPLLWPLFGETYPVGCSVGRLGWIVIAGVGAMFWILLGEMRTYGTAKHKPISDVLSGTIERTCSGSFVSLYVGLPMALLVALRSMNSSTHGGTWGLAALLTMIIVTKSTDAGAYFSGKAFGGKLLGSKKLIPRLSPGKTREGALGGIIIATIVAFLCLKWLFPWIIALTPSDTSPADQIAGQIVGQFVGPSTDSQPAIATLANPLFGALLLGPLLAVSGMIGDLAESLVKRDSGAKDSGNWLPGLGGVWDVTDSLIAAIMPAFLCFAAGVGA</sequence>
<feature type="transmembrane region" description="Helical" evidence="24">
    <location>
        <begin position="68"/>
        <end position="87"/>
    </location>
</feature>
<evidence type="ECO:0000256" key="20">
    <source>
        <dbReference type="ARBA" id="ARBA00032253"/>
    </source>
</evidence>
<evidence type="ECO:0000256" key="9">
    <source>
        <dbReference type="ARBA" id="ARBA00022516"/>
    </source>
</evidence>
<evidence type="ECO:0000256" key="7">
    <source>
        <dbReference type="ARBA" id="ARBA00019373"/>
    </source>
</evidence>
<comment type="pathway">
    <text evidence="3">Phospholipid metabolism; CDP-diacylglycerol biosynthesis; CDP-diacylglycerol from sn-glycerol 3-phosphate: step 3/3.</text>
</comment>
<gene>
    <name evidence="25" type="primary">cdsA_3</name>
    <name evidence="25" type="ORF">K239x_53540</name>
</gene>
<dbReference type="GO" id="GO:0016024">
    <property type="term" value="P:CDP-diacylglycerol biosynthetic process"/>
    <property type="evidence" value="ECO:0007669"/>
    <property type="project" value="TreeGrafter"/>
</dbReference>
<evidence type="ECO:0000256" key="14">
    <source>
        <dbReference type="ARBA" id="ARBA00023098"/>
    </source>
</evidence>